<reference evidence="11" key="1">
    <citation type="journal article" date="2015" name="PeerJ">
        <title>First genomic representation of candidate bacterial phylum KSB3 points to enhanced environmental sensing as a trigger of wastewater bulking.</title>
        <authorList>
            <person name="Sekiguchi Y."/>
            <person name="Ohashi A."/>
            <person name="Parks D.H."/>
            <person name="Yamauchi T."/>
            <person name="Tyson G.W."/>
            <person name="Hugenholtz P."/>
        </authorList>
    </citation>
    <scope>NUCLEOTIDE SEQUENCE [LARGE SCALE GENOMIC DNA]</scope>
</reference>
<dbReference type="InterPro" id="IPR017871">
    <property type="entry name" value="ABC_transporter-like_CS"/>
</dbReference>
<feature type="domain" description="ABC transporter" evidence="10">
    <location>
        <begin position="252"/>
        <end position="496"/>
    </location>
</feature>
<dbReference type="STRING" id="1499967.U27_05946"/>
<dbReference type="AlphaFoldDB" id="A0A081C316"/>
<evidence type="ECO:0000256" key="7">
    <source>
        <dbReference type="ARBA" id="ARBA00022840"/>
    </source>
</evidence>
<evidence type="ECO:0000256" key="9">
    <source>
        <dbReference type="ARBA" id="ARBA00023136"/>
    </source>
</evidence>
<keyword evidence="6" id="KW-0547">Nucleotide-binding</keyword>
<dbReference type="CDD" id="cd03216">
    <property type="entry name" value="ABC_Carb_Monos_I"/>
    <property type="match status" value="1"/>
</dbReference>
<dbReference type="InterPro" id="IPR050107">
    <property type="entry name" value="ABC_carbohydrate_import_ATPase"/>
</dbReference>
<dbReference type="PROSITE" id="PS00211">
    <property type="entry name" value="ABC_TRANSPORTER_1"/>
    <property type="match status" value="1"/>
</dbReference>
<accession>A0A081C316</accession>
<dbReference type="CDD" id="cd03215">
    <property type="entry name" value="ABC_Carb_Monos_II"/>
    <property type="match status" value="1"/>
</dbReference>
<keyword evidence="5" id="KW-0677">Repeat</keyword>
<dbReference type="HOGENOM" id="CLU_000604_92_3_0"/>
<dbReference type="GO" id="GO:0016887">
    <property type="term" value="F:ATP hydrolysis activity"/>
    <property type="evidence" value="ECO:0007669"/>
    <property type="project" value="InterPro"/>
</dbReference>
<dbReference type="FunFam" id="3.40.50.300:FF:000127">
    <property type="entry name" value="Ribose import ATP-binding protein RbsA"/>
    <property type="match status" value="1"/>
</dbReference>
<dbReference type="InterPro" id="IPR003439">
    <property type="entry name" value="ABC_transporter-like_ATP-bd"/>
</dbReference>
<dbReference type="Gene3D" id="3.40.50.300">
    <property type="entry name" value="P-loop containing nucleotide triphosphate hydrolases"/>
    <property type="match status" value="2"/>
</dbReference>
<keyword evidence="3" id="KW-1003">Cell membrane</keyword>
<evidence type="ECO:0000259" key="10">
    <source>
        <dbReference type="PROSITE" id="PS50893"/>
    </source>
</evidence>
<evidence type="ECO:0000256" key="1">
    <source>
        <dbReference type="ARBA" id="ARBA00004202"/>
    </source>
</evidence>
<dbReference type="PANTHER" id="PTHR43790">
    <property type="entry name" value="CARBOHYDRATE TRANSPORT ATP-BINDING PROTEIN MG119-RELATED"/>
    <property type="match status" value="1"/>
</dbReference>
<keyword evidence="7 11" id="KW-0067">ATP-binding</keyword>
<evidence type="ECO:0000256" key="4">
    <source>
        <dbReference type="ARBA" id="ARBA00022597"/>
    </source>
</evidence>
<keyword evidence="2" id="KW-0813">Transport</keyword>
<dbReference type="GO" id="GO:0005886">
    <property type="term" value="C:plasma membrane"/>
    <property type="evidence" value="ECO:0007669"/>
    <property type="project" value="UniProtKB-SubCell"/>
</dbReference>
<organism evidence="11">
    <name type="scientific">Vecturithrix granuli</name>
    <dbReference type="NCBI Taxonomy" id="1499967"/>
    <lineage>
        <taxon>Bacteria</taxon>
        <taxon>Candidatus Moduliflexota</taxon>
        <taxon>Candidatus Vecturitrichia</taxon>
        <taxon>Candidatus Vecturitrichales</taxon>
        <taxon>Candidatus Vecturitrichaceae</taxon>
        <taxon>Candidatus Vecturithrix</taxon>
    </lineage>
</organism>
<evidence type="ECO:0000256" key="5">
    <source>
        <dbReference type="ARBA" id="ARBA00022737"/>
    </source>
</evidence>
<name>A0A081C316_VECG1</name>
<keyword evidence="9" id="KW-0472">Membrane</keyword>
<sequence length="498" mass="54673">MNNDCILQVHNISKHFGGIAALENVRFDLRQGEVHALVGANGAGKSTLIKILTGAHLPDQGEITLNSQTVHIHSPWDARVLGISAVYQEFSLNKSLSVAENIYMGKLPTHHGFMVNWKEVYDNAERVLAQMESHISPQTLVKDLSVAQKQLVEIAKALSNQSKILIMDEPTASLTDNDIEHLFRVVKGLAKQGISVIYVSHRLEELPVIADRVTVFRDGQYVITLDIQDAPKSVIIQHMVGKGLEHTPKTQKSSGDVLLEVKHFRSGKAFQDVSFTLHKGEILGLAGLAGAGRTELARAIFGADPKEAGEIRMHGQPIEIRSPRDAKRHGIGFVTEDRKEEGLVLGLDLLSNISMTILDRLTHYFVLRNSEARAITEQFIRTLQIKTSGPTQIAKNLSGGNQQKVVVSKWLATKPTVLIMDEPTRGIDVGSKGQIYSLLNKLADAGLGILMISSEIPEILEMSDRILVMSGGEITAELPHHEATQDAILHYATLKTVL</sequence>
<dbReference type="Proteomes" id="UP000030661">
    <property type="component" value="Unassembled WGS sequence"/>
</dbReference>
<dbReference type="PROSITE" id="PS50893">
    <property type="entry name" value="ABC_TRANSPORTER_2"/>
    <property type="match status" value="2"/>
</dbReference>
<evidence type="ECO:0000313" key="11">
    <source>
        <dbReference type="EMBL" id="GAK58971.1"/>
    </source>
</evidence>
<protein>
    <submittedName>
        <fullName evidence="11">Putative ribose/galactose/methyl galactoside import ATP-binding protein</fullName>
    </submittedName>
</protein>
<dbReference type="PANTHER" id="PTHR43790:SF3">
    <property type="entry name" value="D-ALLOSE IMPORT ATP-BINDING PROTEIN ALSA-RELATED"/>
    <property type="match status" value="1"/>
</dbReference>
<dbReference type="EMBL" id="DF820469">
    <property type="protein sequence ID" value="GAK58971.1"/>
    <property type="molecule type" value="Genomic_DNA"/>
</dbReference>
<keyword evidence="12" id="KW-1185">Reference proteome</keyword>
<evidence type="ECO:0000256" key="6">
    <source>
        <dbReference type="ARBA" id="ARBA00022741"/>
    </source>
</evidence>
<proteinExistence type="predicted"/>
<gene>
    <name evidence="11" type="ORF">U27_05946</name>
</gene>
<dbReference type="InterPro" id="IPR027417">
    <property type="entry name" value="P-loop_NTPase"/>
</dbReference>
<dbReference type="InterPro" id="IPR003593">
    <property type="entry name" value="AAA+_ATPase"/>
</dbReference>
<keyword evidence="4" id="KW-0762">Sugar transport</keyword>
<dbReference type="Pfam" id="PF00005">
    <property type="entry name" value="ABC_tran"/>
    <property type="match status" value="2"/>
</dbReference>
<evidence type="ECO:0000256" key="8">
    <source>
        <dbReference type="ARBA" id="ARBA00022967"/>
    </source>
</evidence>
<dbReference type="SMART" id="SM00382">
    <property type="entry name" value="AAA"/>
    <property type="match status" value="2"/>
</dbReference>
<dbReference type="eggNOG" id="COG1129">
    <property type="taxonomic scope" value="Bacteria"/>
</dbReference>
<dbReference type="GO" id="GO:0005524">
    <property type="term" value="F:ATP binding"/>
    <property type="evidence" value="ECO:0007669"/>
    <property type="project" value="UniProtKB-KW"/>
</dbReference>
<feature type="domain" description="ABC transporter" evidence="10">
    <location>
        <begin position="7"/>
        <end position="243"/>
    </location>
</feature>
<dbReference type="SUPFAM" id="SSF52540">
    <property type="entry name" value="P-loop containing nucleoside triphosphate hydrolases"/>
    <property type="match status" value="2"/>
</dbReference>
<comment type="subcellular location">
    <subcellularLocation>
        <location evidence="1">Cell membrane</location>
        <topology evidence="1">Peripheral membrane protein</topology>
    </subcellularLocation>
</comment>
<evidence type="ECO:0000256" key="2">
    <source>
        <dbReference type="ARBA" id="ARBA00022448"/>
    </source>
</evidence>
<keyword evidence="8" id="KW-1278">Translocase</keyword>
<evidence type="ECO:0000313" key="12">
    <source>
        <dbReference type="Proteomes" id="UP000030661"/>
    </source>
</evidence>
<evidence type="ECO:0000256" key="3">
    <source>
        <dbReference type="ARBA" id="ARBA00022475"/>
    </source>
</evidence>